<dbReference type="PROSITE" id="PS51998">
    <property type="entry name" value="DEK_C"/>
    <property type="match status" value="1"/>
</dbReference>
<evidence type="ECO:0000256" key="4">
    <source>
        <dbReference type="ARBA" id="ARBA00023242"/>
    </source>
</evidence>
<evidence type="ECO:0000313" key="9">
    <source>
        <dbReference type="Proteomes" id="UP000094236"/>
    </source>
</evidence>
<gene>
    <name evidence="8" type="ORF">PACTADRAFT_51061</name>
</gene>
<dbReference type="STRING" id="669874.A0A1E4TR04"/>
<dbReference type="CDD" id="cd10567">
    <property type="entry name" value="SWIB-MDM2_like"/>
    <property type="match status" value="1"/>
</dbReference>
<dbReference type="Gene3D" id="1.10.245.10">
    <property type="entry name" value="SWIB/MDM2 domain"/>
    <property type="match status" value="1"/>
</dbReference>
<evidence type="ECO:0000256" key="3">
    <source>
        <dbReference type="ARBA" id="ARBA00023163"/>
    </source>
</evidence>
<evidence type="ECO:0000256" key="1">
    <source>
        <dbReference type="ARBA" id="ARBA00004123"/>
    </source>
</evidence>
<dbReference type="GO" id="GO:0001181">
    <property type="term" value="F:RNA polymerase I general transcription initiation factor activity"/>
    <property type="evidence" value="ECO:0007669"/>
    <property type="project" value="UniProtKB-ARBA"/>
</dbReference>
<dbReference type="InterPro" id="IPR019835">
    <property type="entry name" value="SWIB_domain"/>
</dbReference>
<feature type="domain" description="DM2" evidence="6">
    <location>
        <begin position="93"/>
        <end position="169"/>
    </location>
</feature>
<dbReference type="SUPFAM" id="SSF109715">
    <property type="entry name" value="DEK C-terminal domain"/>
    <property type="match status" value="1"/>
</dbReference>
<dbReference type="Proteomes" id="UP000094236">
    <property type="component" value="Unassembled WGS sequence"/>
</dbReference>
<evidence type="ECO:0000256" key="5">
    <source>
        <dbReference type="SAM" id="MobiDB-lite"/>
    </source>
</evidence>
<dbReference type="InterPro" id="IPR036885">
    <property type="entry name" value="SWIB_MDM2_dom_sf"/>
</dbReference>
<dbReference type="PROSITE" id="PS51925">
    <property type="entry name" value="SWIB_MDM2"/>
    <property type="match status" value="1"/>
</dbReference>
<dbReference type="GO" id="GO:0000500">
    <property type="term" value="C:RNA polymerase I upstream activating factor complex"/>
    <property type="evidence" value="ECO:0007669"/>
    <property type="project" value="UniProtKB-ARBA"/>
</dbReference>
<protein>
    <submittedName>
        <fullName evidence="8">Uncharacterized protein</fullName>
    </submittedName>
</protein>
<dbReference type="InterPro" id="IPR003121">
    <property type="entry name" value="SWIB_MDM2_domain"/>
</dbReference>
<dbReference type="EMBL" id="KV454016">
    <property type="protein sequence ID" value="ODV94180.1"/>
    <property type="molecule type" value="Genomic_DNA"/>
</dbReference>
<proteinExistence type="predicted"/>
<dbReference type="PANTHER" id="PTHR13844">
    <property type="entry name" value="SWI/SNF-RELATED MATRIX-ASSOCIATED ACTIN-DEPENDENT REGULATOR OF CHROMATIN SUBFAMILY D"/>
    <property type="match status" value="1"/>
</dbReference>
<dbReference type="SUPFAM" id="SSF47592">
    <property type="entry name" value="SWIB/MDM2 domain"/>
    <property type="match status" value="1"/>
</dbReference>
<dbReference type="Gene3D" id="1.10.10.60">
    <property type="entry name" value="Homeodomain-like"/>
    <property type="match status" value="1"/>
</dbReference>
<reference evidence="9" key="1">
    <citation type="submission" date="2016-05" db="EMBL/GenBank/DDBJ databases">
        <title>Comparative genomics of biotechnologically important yeasts.</title>
        <authorList>
            <consortium name="DOE Joint Genome Institute"/>
            <person name="Riley R."/>
            <person name="Haridas S."/>
            <person name="Wolfe K.H."/>
            <person name="Lopes M.R."/>
            <person name="Hittinger C.T."/>
            <person name="Goker M."/>
            <person name="Salamov A."/>
            <person name="Wisecaver J."/>
            <person name="Long T.M."/>
            <person name="Aerts A.L."/>
            <person name="Barry K."/>
            <person name="Choi C."/>
            <person name="Clum A."/>
            <person name="Coughlan A.Y."/>
            <person name="Deshpande S."/>
            <person name="Douglass A.P."/>
            <person name="Hanson S.J."/>
            <person name="Klenk H.-P."/>
            <person name="Labutti K."/>
            <person name="Lapidus A."/>
            <person name="Lindquist E."/>
            <person name="Lipzen A."/>
            <person name="Meier-Kolthoff J.P."/>
            <person name="Ohm R.A."/>
            <person name="Otillar R.P."/>
            <person name="Pangilinan J."/>
            <person name="Peng Y."/>
            <person name="Rokas A."/>
            <person name="Rosa C.A."/>
            <person name="Scheuner C."/>
            <person name="Sibirny A.A."/>
            <person name="Slot J.C."/>
            <person name="Stielow J.B."/>
            <person name="Sun H."/>
            <person name="Kurtzman C.P."/>
            <person name="Blackwell M."/>
            <person name="Grigoriev I.V."/>
            <person name="Jeffries T.W."/>
        </authorList>
    </citation>
    <scope>NUCLEOTIDE SEQUENCE [LARGE SCALE GENOMIC DNA]</scope>
    <source>
        <strain evidence="9">NRRL Y-2460</strain>
    </source>
</reference>
<evidence type="ECO:0000313" key="8">
    <source>
        <dbReference type="EMBL" id="ODV94180.1"/>
    </source>
</evidence>
<dbReference type="AlphaFoldDB" id="A0A1E4TR04"/>
<feature type="domain" description="DEK-C" evidence="7">
    <location>
        <begin position="2"/>
        <end position="57"/>
    </location>
</feature>
<dbReference type="InterPro" id="IPR014876">
    <property type="entry name" value="DEK_C"/>
</dbReference>
<accession>A0A1E4TR04</accession>
<keyword evidence="2" id="KW-0805">Transcription regulation</keyword>
<dbReference type="OrthoDB" id="10251073at2759"/>
<dbReference type="FunFam" id="1.10.245.10:FF:000004">
    <property type="entry name" value="Upstream activation factor subunit"/>
    <property type="match status" value="1"/>
</dbReference>
<organism evidence="8 9">
    <name type="scientific">Pachysolen tannophilus NRRL Y-2460</name>
    <dbReference type="NCBI Taxonomy" id="669874"/>
    <lineage>
        <taxon>Eukaryota</taxon>
        <taxon>Fungi</taxon>
        <taxon>Dikarya</taxon>
        <taxon>Ascomycota</taxon>
        <taxon>Saccharomycotina</taxon>
        <taxon>Pichiomycetes</taxon>
        <taxon>Pachysolenaceae</taxon>
        <taxon>Pachysolen</taxon>
    </lineage>
</organism>
<evidence type="ECO:0000256" key="2">
    <source>
        <dbReference type="ARBA" id="ARBA00023015"/>
    </source>
</evidence>
<evidence type="ECO:0000259" key="7">
    <source>
        <dbReference type="PROSITE" id="PS51998"/>
    </source>
</evidence>
<sequence>MSLNPDDYIPTIDAILSVSDLEKITVKKMRNALQELFDVDLTPHKKLEKEDQIMAAKLQLSLNSRALRKELKTSSANKKRKTPKREGSTNSGGLMKPMKLSPKLMEFLQKDNIPRTEVVKLTWDYIKEHNLQNPADRREILCDDKMEPIFGKKMTMFSMNKLLSNHIFPVEEE</sequence>
<keyword evidence="4" id="KW-0539">Nucleus</keyword>
<evidence type="ECO:0000259" key="6">
    <source>
        <dbReference type="PROSITE" id="PS51925"/>
    </source>
</evidence>
<feature type="region of interest" description="Disordered" evidence="5">
    <location>
        <begin position="69"/>
        <end position="96"/>
    </location>
</feature>
<name>A0A1E4TR04_PACTA</name>
<dbReference type="Pfam" id="PF02201">
    <property type="entry name" value="SWIB"/>
    <property type="match status" value="1"/>
</dbReference>
<keyword evidence="9" id="KW-1185">Reference proteome</keyword>
<comment type="subcellular location">
    <subcellularLocation>
        <location evidence="1">Nucleus</location>
    </subcellularLocation>
</comment>
<dbReference type="Pfam" id="PF08766">
    <property type="entry name" value="DEK_C"/>
    <property type="match status" value="1"/>
</dbReference>
<keyword evidence="3" id="KW-0804">Transcription</keyword>
<dbReference type="SMART" id="SM00151">
    <property type="entry name" value="SWIB"/>
    <property type="match status" value="1"/>
</dbReference>